<gene>
    <name evidence="4" type="ORF">GGR00_005389</name>
</gene>
<comment type="caution">
    <text evidence="4">The sequence shown here is derived from an EMBL/GenBank/DDBJ whole genome shotgun (WGS) entry which is preliminary data.</text>
</comment>
<keyword evidence="5" id="KW-1185">Reference proteome</keyword>
<dbReference type="RefSeq" id="WP_184702378.1">
    <property type="nucleotide sequence ID" value="NZ_BAABEG010000004.1"/>
</dbReference>
<dbReference type="InterPro" id="IPR036856">
    <property type="entry name" value="Ald_Oxase/Xan_DH_a/b_sf"/>
</dbReference>
<dbReference type="InterPro" id="IPR000674">
    <property type="entry name" value="Ald_Oxase/Xan_DH_a/b"/>
</dbReference>
<dbReference type="GO" id="GO:0043885">
    <property type="term" value="F:anaerobic carbon-monoxide dehydrogenase activity"/>
    <property type="evidence" value="ECO:0007669"/>
    <property type="project" value="UniProtKB-EC"/>
</dbReference>
<dbReference type="InterPro" id="IPR008274">
    <property type="entry name" value="AldOxase/xan_DH_MoCoBD1"/>
</dbReference>
<dbReference type="SUPFAM" id="SSF54665">
    <property type="entry name" value="CO dehydrogenase molybdoprotein N-domain-like"/>
    <property type="match status" value="1"/>
</dbReference>
<dbReference type="Gene3D" id="3.90.1170.50">
    <property type="entry name" value="Aldehyde oxidase/xanthine dehydrogenase, a/b hammerhead"/>
    <property type="match status" value="1"/>
</dbReference>
<dbReference type="AlphaFoldDB" id="A0A7X0FD84"/>
<dbReference type="GO" id="GO:0005506">
    <property type="term" value="F:iron ion binding"/>
    <property type="evidence" value="ECO:0007669"/>
    <property type="project" value="InterPro"/>
</dbReference>
<dbReference type="InterPro" id="IPR022657">
    <property type="entry name" value="De-COase2_CS"/>
</dbReference>
<evidence type="ECO:0000256" key="1">
    <source>
        <dbReference type="ARBA" id="ARBA00022505"/>
    </source>
</evidence>
<reference evidence="4 5" key="1">
    <citation type="submission" date="2020-08" db="EMBL/GenBank/DDBJ databases">
        <title>Genomic Encyclopedia of Type Strains, Phase IV (KMG-IV): sequencing the most valuable type-strain genomes for metagenomic binning, comparative biology and taxonomic classification.</title>
        <authorList>
            <person name="Goeker M."/>
        </authorList>
    </citation>
    <scope>NUCLEOTIDE SEQUENCE [LARGE SCALE GENOMIC DNA]</scope>
    <source>
        <strain evidence="4 5">DSM 7051</strain>
    </source>
</reference>
<dbReference type="PANTHER" id="PTHR11908:SF132">
    <property type="entry name" value="ALDEHYDE OXIDASE 1-RELATED"/>
    <property type="match status" value="1"/>
</dbReference>
<dbReference type="InterPro" id="IPR016208">
    <property type="entry name" value="Ald_Oxase/xanthine_DH-like"/>
</dbReference>
<evidence type="ECO:0000313" key="5">
    <source>
        <dbReference type="Proteomes" id="UP000536262"/>
    </source>
</evidence>
<evidence type="ECO:0000313" key="4">
    <source>
        <dbReference type="EMBL" id="MBB6357566.1"/>
    </source>
</evidence>
<dbReference type="InterPro" id="IPR046867">
    <property type="entry name" value="AldOxase/xan_DH_MoCoBD2"/>
</dbReference>
<dbReference type="Proteomes" id="UP000536262">
    <property type="component" value="Unassembled WGS sequence"/>
</dbReference>
<proteinExistence type="predicted"/>
<dbReference type="InterPro" id="IPR037165">
    <property type="entry name" value="AldOxase/xan_DH_Mopterin-bd_sf"/>
</dbReference>
<dbReference type="Pfam" id="PF20256">
    <property type="entry name" value="MoCoBD_2"/>
    <property type="match status" value="1"/>
</dbReference>
<dbReference type="PROSITE" id="PS00879">
    <property type="entry name" value="ODR_DC_2_2"/>
    <property type="match status" value="1"/>
</dbReference>
<protein>
    <submittedName>
        <fullName evidence="4">Carbon-monoxide dehydrogenase large subunit</fullName>
        <ecNumber evidence="4">1.2.7.4</ecNumber>
    </submittedName>
</protein>
<evidence type="ECO:0000256" key="2">
    <source>
        <dbReference type="ARBA" id="ARBA00023002"/>
    </source>
</evidence>
<name>A0A7X0FD84_9HYPH</name>
<sequence length="767" mass="83082">MQLKNSRYVGQPLPRVEDFRLLTGNGTFVDDCHRPNMACAVIVRSPVAHGRLLAIDATAAQELHGVLAVLSANDLGLEIPRIPFRIAAFEEATPFQQPVIAKDRVRYVGEPVAVIIAESQAVAEDAAELIQIEIDELAPIASSRDSLRAQAPMHEDLGSNIAFQYTIDRGDAAGVFSRAPYKRKETFYVQRHTAVPMEMRGLVAEWNESKGHMSVWGAAKVPFFNRHVLAGMLGLPDKSVDLIELDVGGGFGVRGEFYPEDFLIPFAARHLQRPIKWSEDRREHLMATNHSREFECELEVACDAQGKVLGLRGQVIADLGAYVGTTGGILASRAAQFMPGPYDISALSIDVLSLATNKTPSGSYRGPGRFESSFARERLFDIAARDLGIDPISFRLRNLLRPDQLPYSTGNLVPYEQDASYDLGDHPTVLRRCASEIGWEQKAALRGREVDGRYHGIGFGSFIDSSGAGPKENCRIRLEPNGRISVFIGSSALGQGIETGFSQICADALEVPIESVSIHHGSTTLLDEGFGSFHSRSIIMGGNAIADAAEKLISLLKAEAASLFECNADNIQYRNGIFVTAAKDPIALADLARVLPKTAEADGTFGTKRKPYGYGTHAAHVAVDIRTGHVEVIEYVAVEDVGKMINPLLVHGQKIGAIVQGLGGVFLEQLSYDDNAQFLTGSLADYLLPTSTDYPNIRAISLDLTRTDRNPMGVKGVGEDAIAPVAAVIGNAIADALSSFGVQPTRLPLTPCAVWQLMEQSKESEAH</sequence>
<dbReference type="SMART" id="SM01008">
    <property type="entry name" value="Ald_Xan_dh_C"/>
    <property type="match status" value="1"/>
</dbReference>
<dbReference type="EC" id="1.2.7.4" evidence="4"/>
<dbReference type="SUPFAM" id="SSF56003">
    <property type="entry name" value="Molybdenum cofactor-binding domain"/>
    <property type="match status" value="1"/>
</dbReference>
<feature type="domain" description="Aldehyde oxidase/xanthine dehydrogenase a/b hammerhead" evidence="3">
    <location>
        <begin position="23"/>
        <end position="138"/>
    </location>
</feature>
<dbReference type="Gene3D" id="3.30.365.10">
    <property type="entry name" value="Aldehyde oxidase/xanthine dehydrogenase, molybdopterin binding domain"/>
    <property type="match status" value="4"/>
</dbReference>
<dbReference type="Pfam" id="PF02738">
    <property type="entry name" value="MoCoBD_1"/>
    <property type="match status" value="1"/>
</dbReference>
<dbReference type="Pfam" id="PF01315">
    <property type="entry name" value="Ald_Xan_dh_C"/>
    <property type="match status" value="1"/>
</dbReference>
<keyword evidence="2 4" id="KW-0560">Oxidoreductase</keyword>
<keyword evidence="1" id="KW-0500">Molybdenum</keyword>
<organism evidence="4 5">
    <name type="scientific">Aminobacter aganoensis</name>
    <dbReference type="NCBI Taxonomy" id="83264"/>
    <lineage>
        <taxon>Bacteria</taxon>
        <taxon>Pseudomonadati</taxon>
        <taxon>Pseudomonadota</taxon>
        <taxon>Alphaproteobacteria</taxon>
        <taxon>Hyphomicrobiales</taxon>
        <taxon>Phyllobacteriaceae</taxon>
        <taxon>Aminobacter</taxon>
    </lineage>
</organism>
<accession>A0A7X0FD84</accession>
<dbReference type="PANTHER" id="PTHR11908">
    <property type="entry name" value="XANTHINE DEHYDROGENASE"/>
    <property type="match status" value="1"/>
</dbReference>
<dbReference type="EMBL" id="JACHOU010000026">
    <property type="protein sequence ID" value="MBB6357566.1"/>
    <property type="molecule type" value="Genomic_DNA"/>
</dbReference>
<evidence type="ECO:0000259" key="3">
    <source>
        <dbReference type="SMART" id="SM01008"/>
    </source>
</evidence>